<dbReference type="Pfam" id="PF13585">
    <property type="entry name" value="CHU_C"/>
    <property type="match status" value="1"/>
</dbReference>
<gene>
    <name evidence="2" type="ORF">BC781_11238</name>
</gene>
<accession>A0A315YWB8</accession>
<dbReference type="EMBL" id="QGDO01000012">
    <property type="protein sequence ID" value="PWJ33691.1"/>
    <property type="molecule type" value="Genomic_DNA"/>
</dbReference>
<organism evidence="2 3">
    <name type="scientific">Sediminitomix flava</name>
    <dbReference type="NCBI Taxonomy" id="379075"/>
    <lineage>
        <taxon>Bacteria</taxon>
        <taxon>Pseudomonadati</taxon>
        <taxon>Bacteroidota</taxon>
        <taxon>Cytophagia</taxon>
        <taxon>Cytophagales</taxon>
        <taxon>Flammeovirgaceae</taxon>
        <taxon>Sediminitomix</taxon>
    </lineage>
</organism>
<reference evidence="2 3" key="1">
    <citation type="submission" date="2018-03" db="EMBL/GenBank/DDBJ databases">
        <title>Genomic Encyclopedia of Archaeal and Bacterial Type Strains, Phase II (KMG-II): from individual species to whole genera.</title>
        <authorList>
            <person name="Goeker M."/>
        </authorList>
    </citation>
    <scope>NUCLEOTIDE SEQUENCE [LARGE SCALE GENOMIC DNA]</scope>
    <source>
        <strain evidence="2 3">DSM 28229</strain>
    </source>
</reference>
<sequence>MQPYNFSKITQQKDLLLFPGLINVINIYTNTLIHKIIQNYQHDYINVEEIQNSYQHVYKSKAIQKDNFLLSTPYILLITLKNSIELSSDKRINNTISYLYTFYQQLINSYFETVGKEKTIDFHNELINNVDKFVMNNSKSLSTQIHVDNLSSFTHKTEELSTLKGKSTHFLKNEYPKLLITELMIDPKPSIGLAECEYIEIYNSTNKKVNLEGYSLIVRDTEIDLPYYIVEPHQYILLVPQNKSELYSEPHHIRIEKWKNLLNTSGEIVLEENNSNKVQYIHYTQEHYRDTQKKNGGWSLEMIDPNAVCKEMDNWKASKAIKGGTPAQKNSVNDSIIDTEAPLLIDFFLEENNSIVLEFNEKIDRSLSHPIFNSYPKISGYQFVYNNSTDNKIEVKISDTLQFGVEYNFQIDGIRDCFGNSQLQKFEIIFEEEINELSLFISEILFNPKSNQSEFLEVYNTSDKPINLKNWMFRNQNEQIKVITYENLIIAPNSFLLFATDILSLKNEYPTISNKNWLEVSIPSLSNNGGFIQLLTPHGHIHDQMSFDESMHSILITDTKGVSLEKINITASSKDANNWSSASSNVNYATPGYQNSQNAKANELECLQITPSVFSPNGNGYKDHLYISINCEKNQSITLQIFNAQGQLIKTLGNNLWTPSNLELSWDGHNENGNLVKMGRYLLLVTLLNENGQINTLQHNIVVSQGL</sequence>
<dbReference type="InterPro" id="IPR036415">
    <property type="entry name" value="Lamin_tail_dom_sf"/>
</dbReference>
<comment type="caution">
    <text evidence="2">The sequence shown here is derived from an EMBL/GenBank/DDBJ whole genome shotgun (WGS) entry which is preliminary data.</text>
</comment>
<dbReference type="SUPFAM" id="SSF74853">
    <property type="entry name" value="Lamin A/C globular tail domain"/>
    <property type="match status" value="2"/>
</dbReference>
<evidence type="ECO:0000313" key="2">
    <source>
        <dbReference type="EMBL" id="PWJ33691.1"/>
    </source>
</evidence>
<feature type="domain" description="LTD" evidence="1">
    <location>
        <begin position="168"/>
        <end position="282"/>
    </location>
</feature>
<name>A0A315YWB8_SEDFL</name>
<dbReference type="Gene3D" id="2.60.40.4070">
    <property type="match status" value="1"/>
</dbReference>
<dbReference type="InterPro" id="IPR001322">
    <property type="entry name" value="Lamin_tail_dom"/>
</dbReference>
<dbReference type="Proteomes" id="UP000245535">
    <property type="component" value="Unassembled WGS sequence"/>
</dbReference>
<evidence type="ECO:0000313" key="3">
    <source>
        <dbReference type="Proteomes" id="UP000245535"/>
    </source>
</evidence>
<proteinExistence type="predicted"/>
<dbReference type="AlphaFoldDB" id="A0A315YWB8"/>
<dbReference type="PROSITE" id="PS51841">
    <property type="entry name" value="LTD"/>
    <property type="match status" value="1"/>
</dbReference>
<protein>
    <submittedName>
        <fullName evidence="2">CHU domain-containing protein</fullName>
    </submittedName>
</protein>
<evidence type="ECO:0000259" key="1">
    <source>
        <dbReference type="PROSITE" id="PS51841"/>
    </source>
</evidence>
<dbReference type="Pfam" id="PF00932">
    <property type="entry name" value="LTD"/>
    <property type="match status" value="2"/>
</dbReference>
<keyword evidence="3" id="KW-1185">Reference proteome</keyword>